<dbReference type="FunFam" id="2.60.120.230:FF:000001">
    <property type="entry name" value="Monooxygenase, DBH-like 1"/>
    <property type="match status" value="1"/>
</dbReference>
<dbReference type="AlphaFoldDB" id="A0AAD1RED2"/>
<evidence type="ECO:0000256" key="14">
    <source>
        <dbReference type="ARBA" id="ARBA00023180"/>
    </source>
</evidence>
<dbReference type="InterPro" id="IPR000323">
    <property type="entry name" value="Cu2_ascorb_mOase_N"/>
</dbReference>
<keyword evidence="4" id="KW-0812">Transmembrane</keyword>
<keyword evidence="5" id="KW-0479">Metal-binding</keyword>
<comment type="cofactor">
    <cofactor evidence="1">
        <name>Cu(2+)</name>
        <dbReference type="ChEBI" id="CHEBI:29036"/>
    </cofactor>
</comment>
<dbReference type="CDD" id="cd09631">
    <property type="entry name" value="DOMON_DOH"/>
    <property type="match status" value="1"/>
</dbReference>
<dbReference type="Pfam" id="PF01082">
    <property type="entry name" value="Cu2_monooxygen"/>
    <property type="match status" value="1"/>
</dbReference>
<dbReference type="Pfam" id="PF03351">
    <property type="entry name" value="DOMON"/>
    <property type="match status" value="1"/>
</dbReference>
<dbReference type="PROSITE" id="PS50836">
    <property type="entry name" value="DOMON"/>
    <property type="match status" value="1"/>
</dbReference>
<evidence type="ECO:0000256" key="3">
    <source>
        <dbReference type="ARBA" id="ARBA00010676"/>
    </source>
</evidence>
<dbReference type="PANTHER" id="PTHR10157:SF28">
    <property type="entry name" value="DBH-LIKE MONOOXYGENASE PROTEIN 1"/>
    <property type="match status" value="1"/>
</dbReference>
<feature type="compositionally biased region" description="Basic and acidic residues" evidence="15">
    <location>
        <begin position="47"/>
        <end position="58"/>
    </location>
</feature>
<keyword evidence="13" id="KW-1015">Disulfide bond</keyword>
<dbReference type="PANTHER" id="PTHR10157">
    <property type="entry name" value="DOPAMINE BETA HYDROXYLASE RELATED"/>
    <property type="match status" value="1"/>
</dbReference>
<evidence type="ECO:0000256" key="15">
    <source>
        <dbReference type="SAM" id="MobiDB-lite"/>
    </source>
</evidence>
<dbReference type="EMBL" id="OW240913">
    <property type="protein sequence ID" value="CAH2250158.1"/>
    <property type="molecule type" value="Genomic_DNA"/>
</dbReference>
<dbReference type="InterPro" id="IPR036939">
    <property type="entry name" value="Cu2_ascorb_mOase_N_sf"/>
</dbReference>
<keyword evidence="10" id="KW-0186">Copper</keyword>
<keyword evidence="12" id="KW-0472">Membrane</keyword>
<keyword evidence="9" id="KW-0560">Oxidoreductase</keyword>
<keyword evidence="14" id="KW-0325">Glycoprotein</keyword>
<organism evidence="17 18">
    <name type="scientific">Pelobates cultripes</name>
    <name type="common">Western spadefoot toad</name>
    <dbReference type="NCBI Taxonomy" id="61616"/>
    <lineage>
        <taxon>Eukaryota</taxon>
        <taxon>Metazoa</taxon>
        <taxon>Chordata</taxon>
        <taxon>Craniata</taxon>
        <taxon>Vertebrata</taxon>
        <taxon>Euteleostomi</taxon>
        <taxon>Amphibia</taxon>
        <taxon>Batrachia</taxon>
        <taxon>Anura</taxon>
        <taxon>Pelobatoidea</taxon>
        <taxon>Pelobatidae</taxon>
        <taxon>Pelobates</taxon>
    </lineage>
</organism>
<comment type="similarity">
    <text evidence="3">Belongs to the copper type II ascorbate-dependent monooxygenase family.</text>
</comment>
<evidence type="ECO:0000256" key="11">
    <source>
        <dbReference type="ARBA" id="ARBA00023033"/>
    </source>
</evidence>
<dbReference type="GO" id="GO:0005789">
    <property type="term" value="C:endoplasmic reticulum membrane"/>
    <property type="evidence" value="ECO:0007669"/>
    <property type="project" value="UniProtKB-SubCell"/>
</dbReference>
<gene>
    <name evidence="17" type="ORF">PECUL_23A045589</name>
</gene>
<proteinExistence type="inferred from homology"/>
<dbReference type="SUPFAM" id="SSF49742">
    <property type="entry name" value="PHM/PNGase F"/>
    <property type="match status" value="2"/>
</dbReference>
<dbReference type="InterPro" id="IPR014784">
    <property type="entry name" value="Cu2_ascorb_mOase-like_C"/>
</dbReference>
<keyword evidence="11 17" id="KW-0503">Monooxygenase</keyword>
<comment type="subcellular location">
    <subcellularLocation>
        <location evidence="2">Endoplasmic reticulum membrane</location>
        <topology evidence="2">Single-pass type I membrane protein</topology>
    </subcellularLocation>
</comment>
<evidence type="ECO:0000256" key="1">
    <source>
        <dbReference type="ARBA" id="ARBA00001973"/>
    </source>
</evidence>
<name>A0AAD1RED2_PELCU</name>
<keyword evidence="7" id="KW-0256">Endoplasmic reticulum</keyword>
<evidence type="ECO:0000256" key="12">
    <source>
        <dbReference type="ARBA" id="ARBA00023136"/>
    </source>
</evidence>
<dbReference type="Gene3D" id="2.60.120.230">
    <property type="match status" value="1"/>
</dbReference>
<dbReference type="GO" id="GO:0005615">
    <property type="term" value="C:extracellular space"/>
    <property type="evidence" value="ECO:0007669"/>
    <property type="project" value="TreeGrafter"/>
</dbReference>
<feature type="region of interest" description="Disordered" evidence="15">
    <location>
        <begin position="23"/>
        <end position="88"/>
    </location>
</feature>
<sequence>MGAMSSTISDSITQALKQVDPALIDMPQAVHDGAQQPRNRASGRATATRDWKRAKAHDVLSGSDEEGDEGSDAPYSDPYEDELSEAHSLDGKSFGHSAVLDGEGKYQVHWSHQGDTITFLLQVETLGYVGFGFSPNGAMASSDIVLGGVENGKPYLQDYYTDENRVLYRDSQQDYKLKYAKENGTHTLLKFSRALHTCDSNDRTITESTVRVIWAYHADDMGATGLIYHGSYRGRKSLRLLNPEKDSELPLETPFFNFTNVDVPIPDKDTTYWCQMFKMPTLSKKHHIVKVEPLIQKGHENLVHHILLYECDRNASDAVLDSGHECYHANMPDIFLTCETVLYAWAIGGEGFIYPPHVGLSIGLSTDPKYVLMEIHYDNPSHQEGLTDNSGIRLYYTPHVRKYDAGVLEMGIWVSLYHMIPPGMPAFSSEGHCTMECLEEALNNEKPSGIHVFAVLLHAHLAGRAIKARHFRKGEEQRLLAYDNEFDFNFQEFQYLEEERTILPGDNLITECQYTTKGRSTMTWGGLSTRDEMCLSYLMYYPRINLARCESIPEITEQLHFIGVKEIYTPVTSWPFIIKSPKKYNNLTFTDAMNTFQWSQKKGHTFNDRVRKMQINVRCSKYEGHEWMVQGMIVSPPKVKKTHEQEPFVCLSLSNCLNSDMLIFLLTTLLNMLYILNDHVLHS</sequence>
<evidence type="ECO:0000256" key="4">
    <source>
        <dbReference type="ARBA" id="ARBA00022692"/>
    </source>
</evidence>
<evidence type="ECO:0000313" key="18">
    <source>
        <dbReference type="Proteomes" id="UP001295444"/>
    </source>
</evidence>
<evidence type="ECO:0000256" key="8">
    <source>
        <dbReference type="ARBA" id="ARBA00022989"/>
    </source>
</evidence>
<evidence type="ECO:0000256" key="10">
    <source>
        <dbReference type="ARBA" id="ARBA00023008"/>
    </source>
</evidence>
<keyword evidence="6" id="KW-0732">Signal</keyword>
<reference evidence="17" key="1">
    <citation type="submission" date="2022-03" db="EMBL/GenBank/DDBJ databases">
        <authorList>
            <person name="Alioto T."/>
            <person name="Alioto T."/>
            <person name="Gomez Garrido J."/>
        </authorList>
    </citation>
    <scope>NUCLEOTIDE SEQUENCE</scope>
</reference>
<dbReference type="GO" id="GO:0006589">
    <property type="term" value="P:octopamine biosynthetic process"/>
    <property type="evidence" value="ECO:0007669"/>
    <property type="project" value="TreeGrafter"/>
</dbReference>
<dbReference type="GO" id="GO:0030667">
    <property type="term" value="C:secretory granule membrane"/>
    <property type="evidence" value="ECO:0007669"/>
    <property type="project" value="TreeGrafter"/>
</dbReference>
<dbReference type="InterPro" id="IPR028460">
    <property type="entry name" value="Tbh/DBH"/>
</dbReference>
<accession>A0AAD1RED2</accession>
<evidence type="ECO:0000256" key="13">
    <source>
        <dbReference type="ARBA" id="ARBA00023157"/>
    </source>
</evidence>
<dbReference type="GO" id="GO:0042421">
    <property type="term" value="P:norepinephrine biosynthetic process"/>
    <property type="evidence" value="ECO:0007669"/>
    <property type="project" value="TreeGrafter"/>
</dbReference>
<evidence type="ECO:0000256" key="7">
    <source>
        <dbReference type="ARBA" id="ARBA00022824"/>
    </source>
</evidence>
<dbReference type="GO" id="GO:0004500">
    <property type="term" value="F:dopamine beta-monooxygenase activity"/>
    <property type="evidence" value="ECO:0007669"/>
    <property type="project" value="InterPro"/>
</dbReference>
<evidence type="ECO:0000256" key="5">
    <source>
        <dbReference type="ARBA" id="ARBA00022723"/>
    </source>
</evidence>
<evidence type="ECO:0000256" key="6">
    <source>
        <dbReference type="ARBA" id="ARBA00022729"/>
    </source>
</evidence>
<dbReference type="InterPro" id="IPR045266">
    <property type="entry name" value="DOH_DOMON"/>
</dbReference>
<feature type="domain" description="DOMON" evidence="16">
    <location>
        <begin position="104"/>
        <end position="217"/>
    </location>
</feature>
<evidence type="ECO:0000313" key="17">
    <source>
        <dbReference type="EMBL" id="CAH2250158.1"/>
    </source>
</evidence>
<dbReference type="FunFam" id="2.60.120.310:FF:000002">
    <property type="entry name" value="DBH-like monooxygenase protein 1"/>
    <property type="match status" value="1"/>
</dbReference>
<dbReference type="PRINTS" id="PR00767">
    <property type="entry name" value="DBMONOXGNASE"/>
</dbReference>
<evidence type="ECO:0000259" key="16">
    <source>
        <dbReference type="PROSITE" id="PS50836"/>
    </source>
</evidence>
<dbReference type="Pfam" id="PF03712">
    <property type="entry name" value="Cu2_monoox_C"/>
    <property type="match status" value="1"/>
</dbReference>
<dbReference type="Proteomes" id="UP001295444">
    <property type="component" value="Chromosome 02"/>
</dbReference>
<dbReference type="InterPro" id="IPR024548">
    <property type="entry name" value="Cu2_monoox_C"/>
</dbReference>
<dbReference type="GO" id="GO:0005507">
    <property type="term" value="F:copper ion binding"/>
    <property type="evidence" value="ECO:0007669"/>
    <property type="project" value="InterPro"/>
</dbReference>
<dbReference type="GO" id="GO:0042420">
    <property type="term" value="P:dopamine catabolic process"/>
    <property type="evidence" value="ECO:0007669"/>
    <property type="project" value="TreeGrafter"/>
</dbReference>
<dbReference type="Gene3D" id="2.60.120.310">
    <property type="entry name" value="Copper type II, ascorbate-dependent monooxygenase, N-terminal domain"/>
    <property type="match status" value="1"/>
</dbReference>
<evidence type="ECO:0000256" key="9">
    <source>
        <dbReference type="ARBA" id="ARBA00023002"/>
    </source>
</evidence>
<protein>
    <submittedName>
        <fullName evidence="17">DBH-like monooxygenase 1</fullName>
    </submittedName>
</protein>
<dbReference type="InterPro" id="IPR005018">
    <property type="entry name" value="DOMON_domain"/>
</dbReference>
<keyword evidence="18" id="KW-1185">Reference proteome</keyword>
<dbReference type="InterPro" id="IPR000945">
    <property type="entry name" value="DBH-like"/>
</dbReference>
<keyword evidence="8" id="KW-1133">Transmembrane helix</keyword>
<dbReference type="SMART" id="SM00664">
    <property type="entry name" value="DoH"/>
    <property type="match status" value="1"/>
</dbReference>
<evidence type="ECO:0000256" key="2">
    <source>
        <dbReference type="ARBA" id="ARBA00004115"/>
    </source>
</evidence>
<dbReference type="InterPro" id="IPR008977">
    <property type="entry name" value="PHM/PNGase_F_dom_sf"/>
</dbReference>